<organism evidence="1 3">
    <name type="scientific">Sphingobium fuliginis (strain ATCC 27551)</name>
    <dbReference type="NCBI Taxonomy" id="336203"/>
    <lineage>
        <taxon>Bacteria</taxon>
        <taxon>Pseudomonadati</taxon>
        <taxon>Pseudomonadota</taxon>
        <taxon>Alphaproteobacteria</taxon>
        <taxon>Sphingomonadales</taxon>
        <taxon>Sphingomonadaceae</taxon>
        <taxon>Sphingobium</taxon>
    </lineage>
</organism>
<evidence type="ECO:0000313" key="3">
    <source>
        <dbReference type="Proteomes" id="UP000221538"/>
    </source>
</evidence>
<keyword evidence="4" id="KW-1185">Reference proteome</keyword>
<comment type="caution">
    <text evidence="1">The sequence shown here is derived from an EMBL/GenBank/DDBJ whole genome shotgun (WGS) entry which is preliminary data.</text>
</comment>
<protein>
    <submittedName>
        <fullName evidence="1">Uncharacterized protein</fullName>
    </submittedName>
</protein>
<dbReference type="Proteomes" id="UP000221538">
    <property type="component" value="Unassembled WGS sequence"/>
</dbReference>
<evidence type="ECO:0000313" key="2">
    <source>
        <dbReference type="EMBL" id="GFZ98553.1"/>
    </source>
</evidence>
<reference evidence="2" key="3">
    <citation type="journal article" date="2014" name="Int. J. Syst. Evol. Microbiol.">
        <title>Complete genome of a new Firmicutes species belonging to the dominant human colonic microbiota ('Ruminococcus bicirculans') reveals two chromosomes and a selective capacity to utilize plant glucans.</title>
        <authorList>
            <consortium name="NISC Comparative Sequencing Program"/>
            <person name="Wegmann U."/>
            <person name="Louis P."/>
            <person name="Goesmann A."/>
            <person name="Henrissat B."/>
            <person name="Duncan S.H."/>
            <person name="Flint H.J."/>
        </authorList>
    </citation>
    <scope>NUCLEOTIDE SEQUENCE</scope>
    <source>
        <strain evidence="2">CCM 7327</strain>
    </source>
</reference>
<reference evidence="1 3" key="2">
    <citation type="journal article" date="2013" name="Environ. Sci. Technol.">
        <title>The 4-tert-butylphenol-utilizing bacterium Sphingobium fuliginis OMI can degrade bisphenols via phenolic ring hydroxylation and meta-cleavage pathway.</title>
        <authorList>
            <person name="Ogata Y."/>
            <person name="Goda S."/>
            <person name="Toyama T."/>
            <person name="Sei K."/>
            <person name="Ike M."/>
        </authorList>
    </citation>
    <scope>NUCLEOTIDE SEQUENCE [LARGE SCALE GENOMIC DNA]</scope>
    <source>
        <strain evidence="1 3">OMI</strain>
    </source>
</reference>
<name>A0A292ZGW0_SPHSA</name>
<gene>
    <name evidence="2" type="ORF">GCM10019071_31230</name>
    <name evidence="1" type="ORF">SFOMI_4530</name>
</gene>
<sequence length="122" mass="13661">MVMSWTTIRLELARTPAFPNGSAARSYVLRLPLGSGGVIDEREYRIHPELATARRFWPNEPDRHGTLLHTRHGWALSYEPGEADDEKIYRLDAHAIHPGAYLTLTDPDGECLPFVVKGLSPA</sequence>
<dbReference type="EMBL" id="BMDU01000007">
    <property type="protein sequence ID" value="GFZ98553.1"/>
    <property type="molecule type" value="Genomic_DNA"/>
</dbReference>
<dbReference type="AlphaFoldDB" id="A0A292ZGW0"/>
<proteinExistence type="predicted"/>
<reference evidence="1" key="5">
    <citation type="submission" date="2017-10" db="EMBL/GenBank/DDBJ databases">
        <authorList>
            <person name="Banno H."/>
            <person name="Chua N.-H."/>
        </authorList>
    </citation>
    <scope>NUCLEOTIDE SEQUENCE</scope>
    <source>
        <strain evidence="1">OMI</strain>
    </source>
</reference>
<evidence type="ECO:0000313" key="1">
    <source>
        <dbReference type="EMBL" id="GAY23952.1"/>
    </source>
</evidence>
<reference evidence="1" key="4">
    <citation type="submission" date="2017-10" db="EMBL/GenBank/DDBJ databases">
        <title>Bioaugmenting a lab-scale membrane bioreactor with Sphingobium fuliginis OMI to degrade 4-tert-butylphenol.</title>
        <authorList>
            <person name="Takada K."/>
            <person name="Shiba T."/>
            <person name="Soda S."/>
            <person name="Inoue D."/>
            <person name="Miyake M."/>
            <person name="Eguchi M."/>
            <person name="Ike M."/>
        </authorList>
    </citation>
    <scope>NUCLEOTIDE SEQUENCE</scope>
    <source>
        <strain evidence="1">OMI</strain>
    </source>
</reference>
<dbReference type="EMBL" id="BEWI01000032">
    <property type="protein sequence ID" value="GAY23952.1"/>
    <property type="molecule type" value="Genomic_DNA"/>
</dbReference>
<reference evidence="2" key="7">
    <citation type="submission" date="2024-05" db="EMBL/GenBank/DDBJ databases">
        <authorList>
            <person name="Sun Q."/>
            <person name="Sedlacek I."/>
        </authorList>
    </citation>
    <scope>NUCLEOTIDE SEQUENCE</scope>
    <source>
        <strain evidence="2">CCM 7327</strain>
    </source>
</reference>
<evidence type="ECO:0000313" key="4">
    <source>
        <dbReference type="Proteomes" id="UP000628109"/>
    </source>
</evidence>
<dbReference type="Proteomes" id="UP000628109">
    <property type="component" value="Unassembled WGS sequence"/>
</dbReference>
<reference evidence="4" key="6">
    <citation type="journal article" date="2019" name="Int. J. Syst. Evol. Microbiol.">
        <title>The Global Catalogue of Microorganisms (GCM) 10K type strain sequencing project: providing services to taxonomists for standard genome sequencing and annotation.</title>
        <authorList>
            <consortium name="The Broad Institute Genomics Platform"/>
            <consortium name="The Broad Institute Genome Sequencing Center for Infectious Disease"/>
            <person name="Wu L."/>
            <person name="Ma J."/>
        </authorList>
    </citation>
    <scope>NUCLEOTIDE SEQUENCE [LARGE SCALE GENOMIC DNA]</scope>
    <source>
        <strain evidence="4">CCM 7327</strain>
    </source>
</reference>
<reference evidence="1 3" key="1">
    <citation type="journal article" date="2013" name="Biodegradation">
        <title>Occurrence of 4-tert-butylphenol (4-t-BP) biodegradation in an aquatic sample caused by the presence of Spirodela polyrrhiza and isolation of a 4-t-BP-utilizing bacterium.</title>
        <authorList>
            <person name="Ogata Y."/>
            <person name="Toyama T."/>
            <person name="Yu N."/>
            <person name="Wang X."/>
            <person name="Sei K."/>
            <person name="Ike M."/>
        </authorList>
    </citation>
    <scope>NUCLEOTIDE SEQUENCE [LARGE SCALE GENOMIC DNA]</scope>
    <source>
        <strain evidence="1 3">OMI</strain>
    </source>
</reference>
<accession>A0A292ZGW0</accession>